<evidence type="ECO:0000313" key="5">
    <source>
        <dbReference type="EMBL" id="SCL27414.1"/>
    </source>
</evidence>
<dbReference type="Pfam" id="PF20803">
    <property type="entry name" value="PaaX_M"/>
    <property type="match status" value="1"/>
</dbReference>
<dbReference type="Pfam" id="PF07848">
    <property type="entry name" value="PaaX"/>
    <property type="match status" value="1"/>
</dbReference>
<reference evidence="6" key="1">
    <citation type="submission" date="2016-06" db="EMBL/GenBank/DDBJ databases">
        <authorList>
            <person name="Varghese N."/>
        </authorList>
    </citation>
    <scope>NUCLEOTIDE SEQUENCE [LARGE SCALE GENOMIC DNA]</scope>
    <source>
        <strain evidence="6">DSM 46123</strain>
    </source>
</reference>
<dbReference type="AlphaFoldDB" id="A0A1C6SD43"/>
<dbReference type="EMBL" id="FMHU01000002">
    <property type="protein sequence ID" value="SCL27414.1"/>
    <property type="molecule type" value="Genomic_DNA"/>
</dbReference>
<feature type="domain" description="Transcriptional repressor PaaX-like N-terminal" evidence="2">
    <location>
        <begin position="27"/>
        <end position="87"/>
    </location>
</feature>
<dbReference type="Pfam" id="PF08223">
    <property type="entry name" value="PaaX_C"/>
    <property type="match status" value="1"/>
</dbReference>
<dbReference type="InterPro" id="IPR048846">
    <property type="entry name" value="PaaX-like_central"/>
</dbReference>
<dbReference type="Gene3D" id="1.10.10.10">
    <property type="entry name" value="Winged helix-like DNA-binding domain superfamily/Winged helix DNA-binding domain"/>
    <property type="match status" value="1"/>
</dbReference>
<gene>
    <name evidence="5" type="ORF">GA0074694_4805</name>
</gene>
<name>A0A1C6SD43_9ACTN</name>
<proteinExistence type="predicted"/>
<dbReference type="STRING" id="47866.GA0074694_4805"/>
<evidence type="ECO:0000313" key="6">
    <source>
        <dbReference type="Proteomes" id="UP000198906"/>
    </source>
</evidence>
<dbReference type="InterPro" id="IPR036388">
    <property type="entry name" value="WH-like_DNA-bd_sf"/>
</dbReference>
<dbReference type="PANTHER" id="PTHR30319:SF1">
    <property type="entry name" value="TRANSCRIPTIONAL REPRESSOR PAAX"/>
    <property type="match status" value="1"/>
</dbReference>
<sequence length="290" mass="32905">MSAGHDVDETRPHDPGDPTQGSRRTQQLVTSIIALYGRPQPLTVAAIVRLLGLLGVEEPAARTALSRLKRRHVLVSDKRGGSSIYVLNPELEETFREGDERIFTPRRARREDPWVLATFSVPESHRNLRYQIRKILTRRGFGTVSAALWIAPGPVYEGARRELERDGLDHLVEFFSARSLAQGDLAEKVGTWWDLNDLATRYRQFEALFRPLLERWRPVTPEERACAEAFAEYVDAVTAWRRLPYVDPGLPPECLPPDWPGLAAERLFGELHGLLAEPAARFTRELVRSI</sequence>
<dbReference type="Proteomes" id="UP000198906">
    <property type="component" value="Unassembled WGS sequence"/>
</dbReference>
<evidence type="ECO:0000256" key="1">
    <source>
        <dbReference type="SAM" id="MobiDB-lite"/>
    </source>
</evidence>
<dbReference type="PANTHER" id="PTHR30319">
    <property type="entry name" value="PHENYLACETIC ACID REGULATOR-RELATED TRANSCRIPTIONAL REPRESSOR"/>
    <property type="match status" value="1"/>
</dbReference>
<dbReference type="InterPro" id="IPR011965">
    <property type="entry name" value="PaaX_trns_reg"/>
</dbReference>
<feature type="region of interest" description="Disordered" evidence="1">
    <location>
        <begin position="1"/>
        <end position="25"/>
    </location>
</feature>
<evidence type="ECO:0000259" key="2">
    <source>
        <dbReference type="Pfam" id="PF07848"/>
    </source>
</evidence>
<dbReference type="RefSeq" id="WP_091461881.1">
    <property type="nucleotide sequence ID" value="NZ_FMHU01000002.1"/>
</dbReference>
<evidence type="ECO:0000259" key="3">
    <source>
        <dbReference type="Pfam" id="PF08223"/>
    </source>
</evidence>
<organism evidence="5 6">
    <name type="scientific">Micromonospora inyonensis</name>
    <dbReference type="NCBI Taxonomy" id="47866"/>
    <lineage>
        <taxon>Bacteria</taxon>
        <taxon>Bacillati</taxon>
        <taxon>Actinomycetota</taxon>
        <taxon>Actinomycetes</taxon>
        <taxon>Micromonosporales</taxon>
        <taxon>Micromonosporaceae</taxon>
        <taxon>Micromonospora</taxon>
    </lineage>
</organism>
<protein>
    <submittedName>
        <fullName evidence="5">Transcriptional regulator, PaaX family</fullName>
    </submittedName>
</protein>
<dbReference type="PIRSF" id="PIRSF020623">
    <property type="entry name" value="PaaX"/>
    <property type="match status" value="1"/>
</dbReference>
<dbReference type="Gene3D" id="1.20.58.1460">
    <property type="match status" value="1"/>
</dbReference>
<keyword evidence="6" id="KW-1185">Reference proteome</keyword>
<accession>A0A1C6SD43</accession>
<feature type="domain" description="Transcriptional repressor PaaX-like central Cas2-like" evidence="4">
    <location>
        <begin position="111"/>
        <end position="188"/>
    </location>
</feature>
<feature type="domain" description="Transcriptional repressor PaaX-like C-terminal" evidence="3">
    <location>
        <begin position="193"/>
        <end position="284"/>
    </location>
</feature>
<dbReference type="GO" id="GO:0006351">
    <property type="term" value="P:DNA-templated transcription"/>
    <property type="evidence" value="ECO:0007669"/>
    <property type="project" value="InterPro"/>
</dbReference>
<dbReference type="InterPro" id="IPR013225">
    <property type="entry name" value="PaaX_C"/>
</dbReference>
<feature type="compositionally biased region" description="Basic and acidic residues" evidence="1">
    <location>
        <begin position="1"/>
        <end position="16"/>
    </location>
</feature>
<evidence type="ECO:0000259" key="4">
    <source>
        <dbReference type="Pfam" id="PF20803"/>
    </source>
</evidence>
<dbReference type="Gene3D" id="3.30.70.2650">
    <property type="match status" value="1"/>
</dbReference>
<dbReference type="InterPro" id="IPR012906">
    <property type="entry name" value="PaaX-like_N"/>
</dbReference>